<reference evidence="3" key="1">
    <citation type="submission" date="2023-06" db="EMBL/GenBank/DDBJ databases">
        <authorList>
            <person name="Kurt Z."/>
        </authorList>
    </citation>
    <scope>NUCLEOTIDE SEQUENCE</scope>
</reference>
<dbReference type="InterPro" id="IPR001611">
    <property type="entry name" value="Leu-rich_rpt"/>
</dbReference>
<evidence type="ECO:0000313" key="5">
    <source>
        <dbReference type="Proteomes" id="UP001642409"/>
    </source>
</evidence>
<evidence type="ECO:0000256" key="2">
    <source>
        <dbReference type="ARBA" id="ARBA00022737"/>
    </source>
</evidence>
<keyword evidence="1" id="KW-0433">Leucine-rich repeat</keyword>
<keyword evidence="2" id="KW-0677">Repeat</keyword>
<keyword evidence="5" id="KW-1185">Reference proteome</keyword>
<dbReference type="EMBL" id="CAXDID020000309">
    <property type="protein sequence ID" value="CAL6074670.1"/>
    <property type="molecule type" value="Genomic_DNA"/>
</dbReference>
<dbReference type="PANTHER" id="PTHR46652:SF3">
    <property type="entry name" value="LEUCINE-RICH REPEAT-CONTAINING PROTEIN 9"/>
    <property type="match status" value="1"/>
</dbReference>
<reference evidence="4 5" key="2">
    <citation type="submission" date="2024-07" db="EMBL/GenBank/DDBJ databases">
        <authorList>
            <person name="Akdeniz Z."/>
        </authorList>
    </citation>
    <scope>NUCLEOTIDE SEQUENCE [LARGE SCALE GENOMIC DNA]</scope>
</reference>
<dbReference type="Gene3D" id="3.80.10.10">
    <property type="entry name" value="Ribonuclease Inhibitor"/>
    <property type="match status" value="2"/>
</dbReference>
<dbReference type="EMBL" id="CATOUU010001178">
    <property type="protein sequence ID" value="CAI9977504.1"/>
    <property type="molecule type" value="Genomic_DNA"/>
</dbReference>
<dbReference type="AlphaFoldDB" id="A0AA86RFD4"/>
<dbReference type="InterPro" id="IPR032675">
    <property type="entry name" value="LRR_dom_sf"/>
</dbReference>
<gene>
    <name evidence="4" type="ORF">HINF_LOCUS56834</name>
    <name evidence="3" type="ORF">HINF_LOCUS65149</name>
</gene>
<proteinExistence type="predicted"/>
<accession>A0AA86RFD4</accession>
<protein>
    <submittedName>
        <fullName evidence="3">Leucine-rich repeat domain-containing protein</fullName>
    </submittedName>
    <submittedName>
        <fullName evidence="4">Leucine-rich_repeat domain-containing protein</fullName>
    </submittedName>
</protein>
<dbReference type="SUPFAM" id="SSF52058">
    <property type="entry name" value="L domain-like"/>
    <property type="match status" value="1"/>
</dbReference>
<dbReference type="PROSITE" id="PS51450">
    <property type="entry name" value="LRR"/>
    <property type="match status" value="3"/>
</dbReference>
<organism evidence="3">
    <name type="scientific">Hexamita inflata</name>
    <dbReference type="NCBI Taxonomy" id="28002"/>
    <lineage>
        <taxon>Eukaryota</taxon>
        <taxon>Metamonada</taxon>
        <taxon>Diplomonadida</taxon>
        <taxon>Hexamitidae</taxon>
        <taxon>Hexamitinae</taxon>
        <taxon>Hexamita</taxon>
    </lineage>
</organism>
<evidence type="ECO:0000256" key="1">
    <source>
        <dbReference type="ARBA" id="ARBA00022614"/>
    </source>
</evidence>
<evidence type="ECO:0000313" key="4">
    <source>
        <dbReference type="EMBL" id="CAL6074670.1"/>
    </source>
</evidence>
<sequence length="347" mass="40846">METIQAHNSEHPTNILNNCQIQNTKQHLSDYDMRMIDLFQSQIVDGVLEISSNSEITDLNFVQYLNLSKLTLYSCQNIIFQLTSSSIKELSANECRVHAIQNINIEGIEVLSLRNNVFTSEWIQNILCLFPQLKQLDLSENEVELCYISDFTHLTRLYLSNVKAYTIRELQNLIFLLELDLSENQLVDISPLSNLIQLRDLNLYHNAIADIHVIQNMVNLRQLNLKSNNIIFIDSLQNLLIDYLNLRFNKINDFSVIQNHSNYDNYELENQKQRTQFELKLGQKMMTVNRLIEYLKTIRFKRRNFLFKVQTLKTGIWSFNIQNEQNEVEILERFSAFLEISNVQEIQ</sequence>
<dbReference type="Proteomes" id="UP001642409">
    <property type="component" value="Unassembled WGS sequence"/>
</dbReference>
<dbReference type="InterPro" id="IPR050836">
    <property type="entry name" value="SDS22/Internalin_LRR"/>
</dbReference>
<name>A0AA86RFD4_9EUKA</name>
<evidence type="ECO:0000313" key="3">
    <source>
        <dbReference type="EMBL" id="CAI9977504.1"/>
    </source>
</evidence>
<comment type="caution">
    <text evidence="3">The sequence shown here is derived from an EMBL/GenBank/DDBJ whole genome shotgun (WGS) entry which is preliminary data.</text>
</comment>
<dbReference type="PANTHER" id="PTHR46652">
    <property type="entry name" value="LEUCINE-RICH REPEAT AND IQ DOMAIN-CONTAINING PROTEIN 1-RELATED"/>
    <property type="match status" value="1"/>
</dbReference>